<evidence type="ECO:0000313" key="3">
    <source>
        <dbReference type="Proteomes" id="UP000515703"/>
    </source>
</evidence>
<name>A0A7I8DQW6_9FIRM</name>
<feature type="signal peptide" evidence="1">
    <location>
        <begin position="1"/>
        <end position="26"/>
    </location>
</feature>
<evidence type="ECO:0008006" key="4">
    <source>
        <dbReference type="Google" id="ProtNLM"/>
    </source>
</evidence>
<keyword evidence="3" id="KW-1185">Reference proteome</keyword>
<reference evidence="2 3" key="1">
    <citation type="submission" date="2020-08" db="EMBL/GenBank/DDBJ databases">
        <title>Draft genome sequencing of an Anaerocolumna strain isolated from anoxic soil subjected to BSD treatment.</title>
        <authorList>
            <person name="Uek A."/>
            <person name="Tonouchi A."/>
        </authorList>
    </citation>
    <scope>NUCLEOTIDE SEQUENCE [LARGE SCALE GENOMIC DNA]</scope>
    <source>
        <strain evidence="2 3">CTTW</strain>
    </source>
</reference>
<protein>
    <recommendedName>
        <fullName evidence="4">DUF5050 domain-containing protein</fullName>
    </recommendedName>
</protein>
<keyword evidence="1" id="KW-0732">Signal</keyword>
<dbReference type="Proteomes" id="UP000515703">
    <property type="component" value="Chromosome"/>
</dbReference>
<dbReference type="RefSeq" id="WP_185256323.1">
    <property type="nucleotide sequence ID" value="NZ_AP023368.1"/>
</dbReference>
<feature type="chain" id="PRO_5039049039" description="DUF5050 domain-containing protein" evidence="1">
    <location>
        <begin position="27"/>
        <end position="375"/>
    </location>
</feature>
<gene>
    <name evidence="2" type="ORF">bsdcttw_37130</name>
</gene>
<organism evidence="2 3">
    <name type="scientific">Anaerocolumna chitinilytica</name>
    <dbReference type="NCBI Taxonomy" id="1727145"/>
    <lineage>
        <taxon>Bacteria</taxon>
        <taxon>Bacillati</taxon>
        <taxon>Bacillota</taxon>
        <taxon>Clostridia</taxon>
        <taxon>Lachnospirales</taxon>
        <taxon>Lachnospiraceae</taxon>
        <taxon>Anaerocolumna</taxon>
    </lineage>
</organism>
<reference evidence="2 3" key="2">
    <citation type="submission" date="2020-08" db="EMBL/GenBank/DDBJ databases">
        <authorList>
            <person name="Ueki A."/>
            <person name="Tonouchi A."/>
        </authorList>
    </citation>
    <scope>NUCLEOTIDE SEQUENCE [LARGE SCALE GENOMIC DNA]</scope>
    <source>
        <strain evidence="2 3">CTTW</strain>
    </source>
</reference>
<evidence type="ECO:0000313" key="2">
    <source>
        <dbReference type="EMBL" id="BCK00673.1"/>
    </source>
</evidence>
<dbReference type="EMBL" id="AP023368">
    <property type="protein sequence ID" value="BCK00673.1"/>
    <property type="molecule type" value="Genomic_DNA"/>
</dbReference>
<accession>A0A7I8DQW6</accession>
<proteinExistence type="predicted"/>
<dbReference type="AlphaFoldDB" id="A0A7I8DQW6"/>
<dbReference type="SUPFAM" id="SSF69304">
    <property type="entry name" value="Tricorn protease N-terminal domain"/>
    <property type="match status" value="1"/>
</dbReference>
<evidence type="ECO:0000256" key="1">
    <source>
        <dbReference type="SAM" id="SignalP"/>
    </source>
</evidence>
<sequence length="375" mass="42761">MRKHKQKLFVCILIILLTLQSINSHPAIAFSAEENTSSSNTLVSPNYKEKEIPFKHKGDLCENGPWELNKNSSGMIYAYEWDTYYKVSASDSYWVGLYKMMWSDDGKLSYQAIRLNSKFSKRISSGDNIWATKQDKNSNLFVAYMGTYDGKSDVPMLTVLNKKGTVLKDFVLDDVLKYYISDSSISIRDIHITGSTVALLVSENYGSQTSVQLYNWKTKKRLSTQKLSKMSYISFIGNYLYSVKSSDSANTSSNTTDSDSKKYQLIKYSLDGKKILWSQNLPKGELNIDSAYNKFSYDTVGDTIYVCNREGIYSVDTSKENSTFSLLMSANQSQYLSKYYTIVDFRVISKDCFYLLSIAGEDEEWPTNLAVYTRN</sequence>
<dbReference type="KEGG" id="acht:bsdcttw_37130"/>